<organism evidence="1 2">
    <name type="scientific">Naganishia vaughanmartiniae</name>
    <dbReference type="NCBI Taxonomy" id="1424756"/>
    <lineage>
        <taxon>Eukaryota</taxon>
        <taxon>Fungi</taxon>
        <taxon>Dikarya</taxon>
        <taxon>Basidiomycota</taxon>
        <taxon>Agaricomycotina</taxon>
        <taxon>Tremellomycetes</taxon>
        <taxon>Filobasidiales</taxon>
        <taxon>Filobasidiaceae</taxon>
        <taxon>Naganishia</taxon>
    </lineage>
</organism>
<evidence type="ECO:0000313" key="1">
    <source>
        <dbReference type="EMBL" id="KAJ9122566.1"/>
    </source>
</evidence>
<name>A0ACC2XGP7_9TREE</name>
<accession>A0ACC2XGP7</accession>
<gene>
    <name evidence="1" type="ORF">QFC22_001995</name>
</gene>
<keyword evidence="2" id="KW-1185">Reference proteome</keyword>
<comment type="caution">
    <text evidence="1">The sequence shown here is derived from an EMBL/GenBank/DDBJ whole genome shotgun (WGS) entry which is preliminary data.</text>
</comment>
<dbReference type="Proteomes" id="UP001243375">
    <property type="component" value="Unassembled WGS sequence"/>
</dbReference>
<evidence type="ECO:0000313" key="2">
    <source>
        <dbReference type="Proteomes" id="UP001243375"/>
    </source>
</evidence>
<sequence>MSPPTLPYRQIHRPTEAVADADTAVNIQQDEPTTKSTGPPQLPPRIVKPLGSLNAKKVEQVVEPHAKVPDDEEDITTLPTTSPPPPPPPTQTPRFVAPAPAPGSTTNNPLQKILQPLLHLLALNPTDTPTDALLRKQLEEEQISRYMGSFSRHVQYLRMDGAGAGAGAAQQQEQQKMEGSGKEILQRPDKEKYRTRMTRTVSPPVTVTDGIDEPLPLSPITHIVVADEPTGISAADQPEGVQSGGGMAGDIDWFGYYAAVRAFLLPFIDSRKNPGR</sequence>
<protein>
    <submittedName>
        <fullName evidence="1">Uncharacterized protein</fullName>
    </submittedName>
</protein>
<reference evidence="1" key="1">
    <citation type="submission" date="2023-04" db="EMBL/GenBank/DDBJ databases">
        <title>Draft Genome sequencing of Naganishia species isolated from polar environments using Oxford Nanopore Technology.</title>
        <authorList>
            <person name="Leo P."/>
            <person name="Venkateswaran K."/>
        </authorList>
    </citation>
    <scope>NUCLEOTIDE SEQUENCE</scope>
    <source>
        <strain evidence="1">MNA-CCFEE 5425</strain>
    </source>
</reference>
<dbReference type="EMBL" id="JASBWU010000004">
    <property type="protein sequence ID" value="KAJ9122566.1"/>
    <property type="molecule type" value="Genomic_DNA"/>
</dbReference>
<proteinExistence type="predicted"/>